<dbReference type="SUPFAM" id="SSF53448">
    <property type="entry name" value="Nucleotide-diphospho-sugar transferases"/>
    <property type="match status" value="1"/>
</dbReference>
<keyword evidence="4 7" id="KW-0808">Transferase</keyword>
<evidence type="ECO:0000313" key="7">
    <source>
        <dbReference type="EMBL" id="NEY20900.1"/>
    </source>
</evidence>
<sequence length="893" mass="102765">MFQGYVDFHGQQRMIIKDLFWDLKNDFTYEFWVSPIQEHKLTRETFDGVSGIEGQRYIIGAGHPGTDTEAGTGVSVGTNGVSVFEHSNNHLPAMLACKVAIKNWTHIAIVYRDKTPYLYVNGNYIKKGRRSSKQNVYASGQFGGFSPYGYFEGKANHIRIWSYPRTHLQVRSHMDKQLTGDEQGLVINLNYQQPTSVQMAIEEYKEIQQQRFLDQTILNQYCLEAFNETNYIKHSDALFKGIQADVILPIYNNYELTTKCLETVFNNCEDVDYNLWIINDASPDKRIYSFLEDLKSKPAPKNLKKLTIIHNDVNVGYVQNINKGLRLSKNHPIILNSDTEIPPKCFQRLIQPILVNDHISSVTPFSNSATICSFPNFLEDNELPYHMTVNEVDAYFSKYNINKGVVIPTGVGFCMALNRNVINKIGVFDDKAFGKGYGEENDWCMRARTLGYKNILIPNLFVYHKHGGSFGQINNMKQELMENNLKILLKRYPNYNEIIQDFTAFDPIKNIRNFIKSVMVNQQSPLKKGTLFINHAMGGGAIHFQSNYINKVKNEQRIFTLKPNNHELILTDHNHQIPITHKLSISKLNDTNFRQLLNALHIELIFINHLLGYPTDKMFSWIKHAGIDYYFFVHDFHCLCPSFNLINHNKQYCNAETDPNVCQSCLEKLFPREQINIKSRRLAFESFLKSAKKVIAPSENTKNILLKYYRDIKVEVHEHTIDVQITRTYKENFLKNKHLNIAFVGAIGPEKGSNIIYELKDFIAKEHLPINIKVIGFTDRHGKPYKSNDGKFEVTGSYKVEHLSQLLADHQIALVVNSSICPETYSYTTSEVMLAGYPIITFNLGAPADRIKKHQCGWIVDKATSLDLLILLKRLNEHREEINEKAEKLRNLS</sequence>
<accession>A0A6M0PAF6</accession>
<dbReference type="PANTHER" id="PTHR43179">
    <property type="entry name" value="RHAMNOSYLTRANSFERASE WBBL"/>
    <property type="match status" value="1"/>
</dbReference>
<dbReference type="InterPro" id="IPR001296">
    <property type="entry name" value="Glyco_trans_1"/>
</dbReference>
<dbReference type="InterPro" id="IPR001173">
    <property type="entry name" value="Glyco_trans_2-like"/>
</dbReference>
<reference evidence="7 8" key="1">
    <citation type="submission" date="2020-02" db="EMBL/GenBank/DDBJ databases">
        <authorList>
            <person name="Feng H."/>
        </authorList>
    </citation>
    <scope>NUCLEOTIDE SEQUENCE [LARGE SCALE GENOMIC DNA]</scope>
    <source>
        <strain evidence="7 8">Gsoil 114</strain>
    </source>
</reference>
<dbReference type="EMBL" id="JAAIWK010000022">
    <property type="protein sequence ID" value="NEY20900.1"/>
    <property type="molecule type" value="Genomic_DNA"/>
</dbReference>
<name>A0A6M0PAF6_9BACI</name>
<reference evidence="7 8" key="2">
    <citation type="submission" date="2020-03" db="EMBL/GenBank/DDBJ databases">
        <title>Bacillus aquiflavi sp. nov., isolated from yellow water of strong flavor Chinese baijiu in Yibin region of China.</title>
        <authorList>
            <person name="Xie J."/>
        </authorList>
    </citation>
    <scope>NUCLEOTIDE SEQUENCE [LARGE SCALE GENOMIC DNA]</scope>
    <source>
        <strain evidence="7 8">Gsoil 114</strain>
    </source>
</reference>
<dbReference type="RefSeq" id="WP_163174163.1">
    <property type="nucleotide sequence ID" value="NZ_JAAIWK010000022.1"/>
</dbReference>
<keyword evidence="3" id="KW-0328">Glycosyltransferase</keyword>
<keyword evidence="8" id="KW-1185">Reference proteome</keyword>
<dbReference type="Pfam" id="PF00535">
    <property type="entry name" value="Glycos_transf_2"/>
    <property type="match status" value="1"/>
</dbReference>
<dbReference type="Pfam" id="PF13385">
    <property type="entry name" value="Laminin_G_3"/>
    <property type="match status" value="1"/>
</dbReference>
<proteinExistence type="inferred from homology"/>
<dbReference type="Gene3D" id="3.40.50.2000">
    <property type="entry name" value="Glycogen Phosphorylase B"/>
    <property type="match status" value="2"/>
</dbReference>
<evidence type="ECO:0000256" key="4">
    <source>
        <dbReference type="ARBA" id="ARBA00022679"/>
    </source>
</evidence>
<dbReference type="InterPro" id="IPR029044">
    <property type="entry name" value="Nucleotide-diphossugar_trans"/>
</dbReference>
<evidence type="ECO:0000256" key="1">
    <source>
        <dbReference type="ARBA" id="ARBA00004776"/>
    </source>
</evidence>
<dbReference type="Gene3D" id="2.60.120.200">
    <property type="match status" value="1"/>
</dbReference>
<dbReference type="SUPFAM" id="SSF49899">
    <property type="entry name" value="Concanavalin A-like lectins/glucanases"/>
    <property type="match status" value="1"/>
</dbReference>
<dbReference type="GO" id="GO:0016757">
    <property type="term" value="F:glycosyltransferase activity"/>
    <property type="evidence" value="ECO:0007669"/>
    <property type="project" value="UniProtKB-KW"/>
</dbReference>
<evidence type="ECO:0000256" key="3">
    <source>
        <dbReference type="ARBA" id="ARBA00022676"/>
    </source>
</evidence>
<feature type="domain" description="Glycosyltransferase 2-like" evidence="6">
    <location>
        <begin position="246"/>
        <end position="425"/>
    </location>
</feature>
<comment type="similarity">
    <text evidence="2">Belongs to the glycosyltransferase 2 family.</text>
</comment>
<dbReference type="Proteomes" id="UP000476934">
    <property type="component" value="Unassembled WGS sequence"/>
</dbReference>
<dbReference type="PANTHER" id="PTHR43179:SF12">
    <property type="entry name" value="GALACTOFURANOSYLTRANSFERASE GLFT2"/>
    <property type="match status" value="1"/>
</dbReference>
<comment type="caution">
    <text evidence="7">The sequence shown here is derived from an EMBL/GenBank/DDBJ whole genome shotgun (WGS) entry which is preliminary data.</text>
</comment>
<feature type="domain" description="Glycosyl transferase family 1" evidence="5">
    <location>
        <begin position="731"/>
        <end position="888"/>
    </location>
</feature>
<evidence type="ECO:0000259" key="5">
    <source>
        <dbReference type="Pfam" id="PF00534"/>
    </source>
</evidence>
<evidence type="ECO:0000259" key="6">
    <source>
        <dbReference type="Pfam" id="PF00535"/>
    </source>
</evidence>
<dbReference type="Pfam" id="PF00534">
    <property type="entry name" value="Glycos_transf_1"/>
    <property type="match status" value="1"/>
</dbReference>
<gene>
    <name evidence="7" type="ORF">G4D61_13150</name>
</gene>
<evidence type="ECO:0000313" key="8">
    <source>
        <dbReference type="Proteomes" id="UP000476934"/>
    </source>
</evidence>
<organism evidence="7 8">
    <name type="scientific">Heyndrickxia ginsengihumi</name>
    <dbReference type="NCBI Taxonomy" id="363870"/>
    <lineage>
        <taxon>Bacteria</taxon>
        <taxon>Bacillati</taxon>
        <taxon>Bacillota</taxon>
        <taxon>Bacilli</taxon>
        <taxon>Bacillales</taxon>
        <taxon>Bacillaceae</taxon>
        <taxon>Heyndrickxia</taxon>
    </lineage>
</organism>
<evidence type="ECO:0000256" key="2">
    <source>
        <dbReference type="ARBA" id="ARBA00006739"/>
    </source>
</evidence>
<dbReference type="AlphaFoldDB" id="A0A6M0PAF6"/>
<dbReference type="SUPFAM" id="SSF53756">
    <property type="entry name" value="UDP-Glycosyltransferase/glycogen phosphorylase"/>
    <property type="match status" value="1"/>
</dbReference>
<dbReference type="InterPro" id="IPR013320">
    <property type="entry name" value="ConA-like_dom_sf"/>
</dbReference>
<comment type="pathway">
    <text evidence="1">Cell wall biogenesis; cell wall polysaccharide biosynthesis.</text>
</comment>
<protein>
    <submittedName>
        <fullName evidence="7">Glycosyltransferase</fullName>
    </submittedName>
</protein>
<dbReference type="Gene3D" id="3.90.550.10">
    <property type="entry name" value="Spore Coat Polysaccharide Biosynthesis Protein SpsA, Chain A"/>
    <property type="match status" value="1"/>
</dbReference>